<evidence type="ECO:0000313" key="2">
    <source>
        <dbReference type="EnsemblMetazoa" id="AMIN010153-PA"/>
    </source>
</evidence>
<organism evidence="2 3">
    <name type="scientific">Anopheles minimus</name>
    <dbReference type="NCBI Taxonomy" id="112268"/>
    <lineage>
        <taxon>Eukaryota</taxon>
        <taxon>Metazoa</taxon>
        <taxon>Ecdysozoa</taxon>
        <taxon>Arthropoda</taxon>
        <taxon>Hexapoda</taxon>
        <taxon>Insecta</taxon>
        <taxon>Pterygota</taxon>
        <taxon>Neoptera</taxon>
        <taxon>Endopterygota</taxon>
        <taxon>Diptera</taxon>
        <taxon>Nematocera</taxon>
        <taxon>Culicoidea</taxon>
        <taxon>Culicidae</taxon>
        <taxon>Anophelinae</taxon>
        <taxon>Anopheles</taxon>
    </lineage>
</organism>
<reference evidence="2" key="2">
    <citation type="submission" date="2020-05" db="UniProtKB">
        <authorList>
            <consortium name="EnsemblMetazoa"/>
        </authorList>
    </citation>
    <scope>IDENTIFICATION</scope>
    <source>
        <strain evidence="2">MINIMUS1</strain>
    </source>
</reference>
<dbReference type="AlphaFoldDB" id="A0A182WIE9"/>
<protein>
    <recommendedName>
        <fullName evidence="4">Transmembrane protein</fullName>
    </recommendedName>
</protein>
<dbReference type="Proteomes" id="UP000075920">
    <property type="component" value="Unassembled WGS sequence"/>
</dbReference>
<feature type="chain" id="PRO_5008141420" description="Transmembrane protein" evidence="1">
    <location>
        <begin position="36"/>
        <end position="132"/>
    </location>
</feature>
<accession>A0A182WIE9</accession>
<sequence length="132" mass="14274">MSYRLRFAKMLPGASSRPLLLFGLLFACGIFQILAQPPDVLNYPNVVTFGAFTGTICYSNQVGVKTLTPITTRTLTFVPATALTYVICYNNLILHPFEVTLIGGGLGATTQTSIVLTSYTGKLYANCDAYCT</sequence>
<evidence type="ECO:0000313" key="3">
    <source>
        <dbReference type="Proteomes" id="UP000075920"/>
    </source>
</evidence>
<feature type="signal peptide" evidence="1">
    <location>
        <begin position="1"/>
        <end position="35"/>
    </location>
</feature>
<dbReference type="PROSITE" id="PS51257">
    <property type="entry name" value="PROKAR_LIPOPROTEIN"/>
    <property type="match status" value="1"/>
</dbReference>
<reference evidence="3" key="1">
    <citation type="submission" date="2013-03" db="EMBL/GenBank/DDBJ databases">
        <title>The Genome Sequence of Anopheles minimus MINIMUS1.</title>
        <authorList>
            <consortium name="The Broad Institute Genomics Platform"/>
            <person name="Neafsey D.E."/>
            <person name="Walton C."/>
            <person name="Walker B."/>
            <person name="Young S.K."/>
            <person name="Zeng Q."/>
            <person name="Gargeya S."/>
            <person name="Fitzgerald M."/>
            <person name="Haas B."/>
            <person name="Abouelleil A."/>
            <person name="Allen A.W."/>
            <person name="Alvarado L."/>
            <person name="Arachchi H.M."/>
            <person name="Berlin A.M."/>
            <person name="Chapman S.B."/>
            <person name="Gainer-Dewar J."/>
            <person name="Goldberg J."/>
            <person name="Griggs A."/>
            <person name="Gujja S."/>
            <person name="Hansen M."/>
            <person name="Howarth C."/>
            <person name="Imamovic A."/>
            <person name="Ireland A."/>
            <person name="Larimer J."/>
            <person name="McCowan C."/>
            <person name="Murphy C."/>
            <person name="Pearson M."/>
            <person name="Poon T.W."/>
            <person name="Priest M."/>
            <person name="Roberts A."/>
            <person name="Saif S."/>
            <person name="Shea T."/>
            <person name="Sisk P."/>
            <person name="Sykes S."/>
            <person name="Wortman J."/>
            <person name="Nusbaum C."/>
            <person name="Birren B."/>
        </authorList>
    </citation>
    <scope>NUCLEOTIDE SEQUENCE [LARGE SCALE GENOMIC DNA]</scope>
    <source>
        <strain evidence="3">MINIMUS1</strain>
    </source>
</reference>
<name>A0A182WIE9_9DIPT</name>
<evidence type="ECO:0008006" key="4">
    <source>
        <dbReference type="Google" id="ProtNLM"/>
    </source>
</evidence>
<dbReference type="EnsemblMetazoa" id="AMIN010153-RA">
    <property type="protein sequence ID" value="AMIN010153-PA"/>
    <property type="gene ID" value="AMIN010153"/>
</dbReference>
<evidence type="ECO:0000256" key="1">
    <source>
        <dbReference type="SAM" id="SignalP"/>
    </source>
</evidence>
<keyword evidence="3" id="KW-1185">Reference proteome</keyword>
<keyword evidence="1" id="KW-0732">Signal</keyword>
<proteinExistence type="predicted"/>
<dbReference type="VEuPathDB" id="VectorBase:AMIN010153"/>